<dbReference type="OrthoDB" id="2971563at2"/>
<proteinExistence type="predicted"/>
<keyword evidence="3" id="KW-1185">Reference proteome</keyword>
<dbReference type="EMBL" id="AEJF01000171">
    <property type="protein sequence ID" value="KLU22863.1"/>
    <property type="molecule type" value="Genomic_DNA"/>
</dbReference>
<feature type="domain" description="Metallo-beta-lactamase" evidence="1">
    <location>
        <begin position="17"/>
        <end position="202"/>
    </location>
</feature>
<evidence type="ECO:0000259" key="1">
    <source>
        <dbReference type="SMART" id="SM00849"/>
    </source>
</evidence>
<reference evidence="2 3" key="1">
    <citation type="journal article" date="2015" name="Genome Announc.">
        <title>Draft Genome Sequence of Burkholderia sp. Strain PML1(12), an Ectomycorrhizosphere-Inhabiting Bacterium with Effective Mineral-Weathering Ability.</title>
        <authorList>
            <person name="Uroz S."/>
            <person name="Oger P."/>
        </authorList>
    </citation>
    <scope>NUCLEOTIDE SEQUENCE [LARGE SCALE GENOMIC DNA]</scope>
    <source>
        <strain evidence="3">PML1(12)</strain>
    </source>
</reference>
<dbReference type="InterPro" id="IPR050855">
    <property type="entry name" value="NDM-1-like"/>
</dbReference>
<dbReference type="AlphaFoldDB" id="A0A0J1FSS9"/>
<evidence type="ECO:0000313" key="2">
    <source>
        <dbReference type="EMBL" id="KLU22863.1"/>
    </source>
</evidence>
<dbReference type="PANTHER" id="PTHR42951">
    <property type="entry name" value="METALLO-BETA-LACTAMASE DOMAIN-CONTAINING"/>
    <property type="match status" value="1"/>
</dbReference>
<dbReference type="PATRIC" id="fig|908627.4.peg.6278"/>
<dbReference type="PANTHER" id="PTHR42951:SF14">
    <property type="entry name" value="METALLO-BETA-LACTAMASE SUPERFAMILY PROTEIN"/>
    <property type="match status" value="1"/>
</dbReference>
<dbReference type="CDD" id="cd06262">
    <property type="entry name" value="metallo-hydrolase-like_MBL-fold"/>
    <property type="match status" value="1"/>
</dbReference>
<evidence type="ECO:0000313" key="3">
    <source>
        <dbReference type="Proteomes" id="UP000035963"/>
    </source>
</evidence>
<comment type="caution">
    <text evidence="2">The sequence shown here is derived from an EMBL/GenBank/DDBJ whole genome shotgun (WGS) entry which is preliminary data.</text>
</comment>
<dbReference type="SUPFAM" id="SSF56281">
    <property type="entry name" value="Metallo-hydrolase/oxidoreductase"/>
    <property type="match status" value="1"/>
</dbReference>
<organism evidence="2 3">
    <name type="scientific">Caballeronia mineralivorans PML1(12)</name>
    <dbReference type="NCBI Taxonomy" id="908627"/>
    <lineage>
        <taxon>Bacteria</taxon>
        <taxon>Pseudomonadati</taxon>
        <taxon>Pseudomonadota</taxon>
        <taxon>Betaproteobacteria</taxon>
        <taxon>Burkholderiales</taxon>
        <taxon>Burkholderiaceae</taxon>
        <taxon>Caballeronia</taxon>
    </lineage>
</organism>
<gene>
    <name evidence="2" type="ORF">EOS_28060</name>
</gene>
<dbReference type="InterPro" id="IPR036866">
    <property type="entry name" value="RibonucZ/Hydroxyglut_hydro"/>
</dbReference>
<protein>
    <submittedName>
        <fullName evidence="2">Beta-lactamase</fullName>
    </submittedName>
</protein>
<dbReference type="RefSeq" id="WP_047895455.1">
    <property type="nucleotide sequence ID" value="NZ_AEJF01000171.1"/>
</dbReference>
<dbReference type="Proteomes" id="UP000035963">
    <property type="component" value="Unassembled WGS sequence"/>
</dbReference>
<dbReference type="Pfam" id="PF00753">
    <property type="entry name" value="Lactamase_B"/>
    <property type="match status" value="1"/>
</dbReference>
<dbReference type="SMART" id="SM00849">
    <property type="entry name" value="Lactamase_B"/>
    <property type="match status" value="1"/>
</dbReference>
<accession>A0A0J1FSS9</accession>
<sequence length="302" mass="32925">MITFPASMRVFERGWLSSNNVLFVDDTHAALVDSGYTIHAPQTLALVRNALGGKRTLDLIVNTHLHSDHCGGNALLQANFACETLIPETEAHAVRDWDEDRLTFRGSGQSCERFAFTGTIAPGVSLRLGDLDWSVLGAPGHDPHSLMLYCAEERVLISADALWENGFGVIFPELEGDSGFAEQRAVLDVIATLDVRAVIPGHGAPFTDVSKALDIASSRIDYLSADPARNAKNALKVLIVFKLMELRSMQIDELLLLIDEARLMRAAANLLSDDRRGLVRKYLAELTASGALKMEGETVKIA</sequence>
<dbReference type="Gene3D" id="3.60.15.10">
    <property type="entry name" value="Ribonuclease Z/Hydroxyacylglutathione hydrolase-like"/>
    <property type="match status" value="1"/>
</dbReference>
<name>A0A0J1FSS9_9BURK</name>
<dbReference type="InterPro" id="IPR001279">
    <property type="entry name" value="Metallo-B-lactamas"/>
</dbReference>